<dbReference type="KEGG" id="rgr:FZ934_23925"/>
<reference evidence="1 2" key="1">
    <citation type="submission" date="2019-08" db="EMBL/GenBank/DDBJ databases">
        <title>Prosopis cineraria nodule microbiome.</title>
        <authorList>
            <person name="Ali R."/>
            <person name="Chaluvadi S.R."/>
            <person name="Wang X."/>
        </authorList>
    </citation>
    <scope>NUCLEOTIDE SEQUENCE [LARGE SCALE GENOMIC DNA]</scope>
    <source>
        <strain evidence="1 2">BG7</strain>
        <plasmid evidence="1 2">unnamed</plasmid>
    </source>
</reference>
<dbReference type="AlphaFoldDB" id="A0A5Q0CD74"/>
<accession>A0A5Q0CD74</accession>
<dbReference type="RefSeq" id="WP_153273299.1">
    <property type="nucleotide sequence ID" value="NZ_CP043499.1"/>
</dbReference>
<dbReference type="EMBL" id="CP043499">
    <property type="protein sequence ID" value="QFY63333.1"/>
    <property type="molecule type" value="Genomic_DNA"/>
</dbReference>
<name>A0A5Q0CD74_9HYPH</name>
<evidence type="ECO:0000313" key="1">
    <source>
        <dbReference type="EMBL" id="QFY63333.1"/>
    </source>
</evidence>
<dbReference type="Proteomes" id="UP000326881">
    <property type="component" value="Plasmid unnamed"/>
</dbReference>
<gene>
    <name evidence="1" type="ORF">FZ934_23925</name>
</gene>
<organism evidence="1 2">
    <name type="scientific">Rhizobium grahamii</name>
    <dbReference type="NCBI Taxonomy" id="1120045"/>
    <lineage>
        <taxon>Bacteria</taxon>
        <taxon>Pseudomonadati</taxon>
        <taxon>Pseudomonadota</taxon>
        <taxon>Alphaproteobacteria</taxon>
        <taxon>Hyphomicrobiales</taxon>
        <taxon>Rhizobiaceae</taxon>
        <taxon>Rhizobium/Agrobacterium group</taxon>
        <taxon>Rhizobium</taxon>
    </lineage>
</organism>
<keyword evidence="2" id="KW-1185">Reference proteome</keyword>
<sequence length="207" mass="22454">MISAIALARSYSTRLALGVLQNNSTTETNASPTSRLLGSLGFDNSRSTRLNSKTLSIILQALQNQGDAAGDQTQQHTTGSIGSKDFMTKLKAQLSDSGSEPMSYVNNREMLKALKDGTLTVTSPATGETVTAYEPNSSNHTSKPEKGDPKAWNKFLDEHLKRDEKGSFVKSADGSYVDAKTGQNAYFEKVDGSYYYFTWPGKMSADV</sequence>
<keyword evidence="1" id="KW-0614">Plasmid</keyword>
<dbReference type="OrthoDB" id="8295899at2"/>
<protein>
    <submittedName>
        <fullName evidence="1">Uncharacterized protein</fullName>
    </submittedName>
</protein>
<geneLocation type="plasmid" evidence="1 2">
    <name>unnamed</name>
</geneLocation>
<proteinExistence type="predicted"/>
<evidence type="ECO:0000313" key="2">
    <source>
        <dbReference type="Proteomes" id="UP000326881"/>
    </source>
</evidence>